<dbReference type="PANTHER" id="PTHR35742:SF1">
    <property type="entry name" value="THYLAKOID LUMENAL 16.5 KDA PROTEIN, CHLOROPLASTIC"/>
    <property type="match status" value="1"/>
</dbReference>
<sequence>MATIPSSPFALALWLSASPTSSSIRRRNHSVILCQSPTDIPALQKANNSRFDGLSEIQASRRGMSLSLSCVTLAGLAFPLVGFPAFGILEPDDDVELMEKFKADRKKRLGQQDKINTLKNEAAYVQEAVYKLSEVGQAIEKNDFTRAIGVLGKSLDTKWIVDVKEAFLKVSSDPEQKSKAETFTASLDSLISAVSKKNLDLSKSAFVSSADALEDWSALTGLSEQLKGL</sequence>
<accession>A9NQL0</accession>
<dbReference type="GO" id="GO:0010206">
    <property type="term" value="P:photosystem II repair"/>
    <property type="evidence" value="ECO:0007669"/>
    <property type="project" value="InterPro"/>
</dbReference>
<dbReference type="EMBL" id="EF083579">
    <property type="protein sequence ID" value="ABK22921.1"/>
    <property type="molecule type" value="mRNA"/>
</dbReference>
<evidence type="ECO:0000313" key="2">
    <source>
        <dbReference type="EMBL" id="ABK22921.1"/>
    </source>
</evidence>
<dbReference type="InterPro" id="IPR049072">
    <property type="entry name" value="MPH2_C"/>
</dbReference>
<protein>
    <recommendedName>
        <fullName evidence="1">Maintenance of Photosystem II under High light 2 C-terminal domain-containing protein</fullName>
    </recommendedName>
</protein>
<reference evidence="2" key="1">
    <citation type="journal article" date="2008" name="BMC Genomics">
        <title>A conifer genomics resource of 200,000 spruce (Picea spp.) ESTs and 6,464 high-quality, sequence-finished full-length cDNAs for Sitka spruce (Picea sitchensis).</title>
        <authorList>
            <person name="Ralph S.G."/>
            <person name="Chun H.J."/>
            <person name="Kolosova N."/>
            <person name="Cooper D."/>
            <person name="Oddy C."/>
            <person name="Ritland C.E."/>
            <person name="Kirkpatrick R."/>
            <person name="Moore R."/>
            <person name="Barber S."/>
            <person name="Holt R.A."/>
            <person name="Jones S.J."/>
            <person name="Marra M.A."/>
            <person name="Douglas C.J."/>
            <person name="Ritland K."/>
            <person name="Bohlmann J."/>
        </authorList>
    </citation>
    <scope>NUCLEOTIDE SEQUENCE</scope>
    <source>
        <tissue evidence="2">Green portion of the leader tissue</tissue>
    </source>
</reference>
<name>A9NQL0_PICSI</name>
<feature type="domain" description="Maintenance of Photosystem II under High light 2 C-terminal" evidence="1">
    <location>
        <begin position="123"/>
        <end position="229"/>
    </location>
</feature>
<dbReference type="PANTHER" id="PTHR35742">
    <property type="entry name" value="THYLAKOID LUMENAL 16.5 KDA PROTEIN, CHLOROPLASTIC"/>
    <property type="match status" value="1"/>
</dbReference>
<organism evidence="2">
    <name type="scientific">Picea sitchensis</name>
    <name type="common">Sitka spruce</name>
    <name type="synonym">Pinus sitchensis</name>
    <dbReference type="NCBI Taxonomy" id="3332"/>
    <lineage>
        <taxon>Eukaryota</taxon>
        <taxon>Viridiplantae</taxon>
        <taxon>Streptophyta</taxon>
        <taxon>Embryophyta</taxon>
        <taxon>Tracheophyta</taxon>
        <taxon>Spermatophyta</taxon>
        <taxon>Pinopsida</taxon>
        <taxon>Pinidae</taxon>
        <taxon>Conifers I</taxon>
        <taxon>Pinales</taxon>
        <taxon>Pinaceae</taxon>
        <taxon>Picea</taxon>
    </lineage>
</organism>
<dbReference type="OMA" id="WIANVKE"/>
<dbReference type="Pfam" id="PF20675">
    <property type="entry name" value="MPH2"/>
    <property type="match status" value="1"/>
</dbReference>
<proteinExistence type="evidence at transcript level"/>
<dbReference type="AlphaFoldDB" id="A9NQL0"/>
<dbReference type="InterPro" id="IPR038862">
    <property type="entry name" value="MPH2"/>
</dbReference>
<evidence type="ECO:0000259" key="1">
    <source>
        <dbReference type="Pfam" id="PF20675"/>
    </source>
</evidence>